<dbReference type="SUPFAM" id="SSF52490">
    <property type="entry name" value="Tubulin nucleotide-binding domain-like"/>
    <property type="match status" value="1"/>
</dbReference>
<evidence type="ECO:0000313" key="1">
    <source>
        <dbReference type="EMBL" id="SJZ56823.1"/>
    </source>
</evidence>
<keyword evidence="2" id="KW-1185">Reference proteome</keyword>
<dbReference type="Pfam" id="PF13809">
    <property type="entry name" value="Tubulin_2"/>
    <property type="match status" value="1"/>
</dbReference>
<dbReference type="InterPro" id="IPR025904">
    <property type="entry name" value="Tubulin-like"/>
</dbReference>
<protein>
    <submittedName>
        <fullName evidence="1">Tubulin like</fullName>
    </submittedName>
</protein>
<reference evidence="1 2" key="1">
    <citation type="submission" date="2017-02" db="EMBL/GenBank/DDBJ databases">
        <authorList>
            <person name="Peterson S.W."/>
        </authorList>
    </citation>
    <scope>NUCLEOTIDE SEQUENCE [LARGE SCALE GENOMIC DNA]</scope>
    <source>
        <strain evidence="1 2">ATCC 17233</strain>
    </source>
</reference>
<accession>A0A1T4LQ74</accession>
<name>A0A1T4LQ74_9FIRM</name>
<dbReference type="EMBL" id="FUXA01000006">
    <property type="protein sequence ID" value="SJZ56823.1"/>
    <property type="molecule type" value="Genomic_DNA"/>
</dbReference>
<dbReference type="AlphaFoldDB" id="A0A1T4LQ74"/>
<organism evidence="1 2">
    <name type="scientific">Eubacterium ruminantium</name>
    <dbReference type="NCBI Taxonomy" id="42322"/>
    <lineage>
        <taxon>Bacteria</taxon>
        <taxon>Bacillati</taxon>
        <taxon>Bacillota</taxon>
        <taxon>Clostridia</taxon>
        <taxon>Eubacteriales</taxon>
        <taxon>Eubacteriaceae</taxon>
        <taxon>Eubacterium</taxon>
    </lineage>
</organism>
<evidence type="ECO:0000313" key="2">
    <source>
        <dbReference type="Proteomes" id="UP000189857"/>
    </source>
</evidence>
<sequence length="851" mass="97029">MCNCKYRAWGAKMILIDTQKKEFNRLKDIRILEKGADEVGLNGDILVIGLGGVGIETARSLKGMLANKMKPEDNIEFLVFDSDIPNMEQTIEDSREGVGFNATEVISIYRKTLDDLLIKSDTRAYAYSDLAKWMDPEMPELNIGINGTKGNRQIGRLMFSNAYEEVRVLLFNKINMMYEKSKRNGGDGKLDFLIISGAAGGTGGGIIIDLAYNIRAFCKAKKFENVRLGSVLMTPDVLFADKVFKEDQDLTDLLNANGLATLKEITYYMDLKQRDEMFCFESTTHKLTIKENVFDSCMLVSGRKDNQGYIPAGVIYSDAAYFMLKLVSKKFIGSGKTDGSKELLRDVFFRPNENGPFKIISETDYRIPIKEIENISEYEVFKEAYKLLNESAIDKPGIKDKIEEIVSEFREFINQPAGEQINLKASFLIDTSTYGKPLYKSIKKGIDTLQQDIDVDLNKLKNNILAVQRDIKLKFMSSIEELVNYSMVQYGPFATMKMIGAKGYLGIEEDTGLVKEIKTLEEKAQSYRPTGEFERIIQSIRDICAKRFFAFPSAKRETENGYYDACIKNALSKEKTILMDAINAEDVYGDTVRWLYRVVDRYNDIFGPFCSELYVSIDDLASNAKRTLGYMMKEARQSELLPVDYVTPERIEDMRRCLVKLFVENEANIENDRSVSVKEEMERIYKNLFAGLGAFAPEKFIFNAFSDEKSGLQELITMFVAQDNEKRDRCLYRAAKAFVQGTYEKVGRKKLCVTEKDIDKEYRSERYISLPDMMPHFSEEIKKILIKEPYNISPDLITMNVGEVSISSDEIVFDVPYTVLGCADDMLYSYVQTDAYKGLHIDQVHDYESVS</sequence>
<dbReference type="InterPro" id="IPR036525">
    <property type="entry name" value="Tubulin/FtsZ_GTPase_sf"/>
</dbReference>
<dbReference type="Proteomes" id="UP000189857">
    <property type="component" value="Unassembled WGS sequence"/>
</dbReference>
<dbReference type="Gene3D" id="3.40.50.1440">
    <property type="entry name" value="Tubulin/FtsZ, GTPase domain"/>
    <property type="match status" value="1"/>
</dbReference>
<gene>
    <name evidence="1" type="ORF">SAMN02745110_00869</name>
</gene>
<proteinExistence type="predicted"/>